<dbReference type="EMBL" id="BAABID010000014">
    <property type="protein sequence ID" value="GAA4733546.1"/>
    <property type="molecule type" value="Genomic_DNA"/>
</dbReference>
<feature type="region of interest" description="Disordered" evidence="1">
    <location>
        <begin position="80"/>
        <end position="110"/>
    </location>
</feature>
<reference evidence="3" key="1">
    <citation type="journal article" date="2019" name="Int. J. Syst. Evol. Microbiol.">
        <title>The Global Catalogue of Microorganisms (GCM) 10K type strain sequencing project: providing services to taxonomists for standard genome sequencing and annotation.</title>
        <authorList>
            <consortium name="The Broad Institute Genomics Platform"/>
            <consortium name="The Broad Institute Genome Sequencing Center for Infectious Disease"/>
            <person name="Wu L."/>
            <person name="Ma J."/>
        </authorList>
    </citation>
    <scope>NUCLEOTIDE SEQUENCE [LARGE SCALE GENOMIC DNA]</scope>
    <source>
        <strain evidence="3">JCM 18063</strain>
    </source>
</reference>
<protein>
    <submittedName>
        <fullName evidence="2">Uncharacterized protein</fullName>
    </submittedName>
</protein>
<sequence>MPLRSVKMNRFIFGFQRRVWCPKWTPLSRSWRMVTTAMTGPFAARSGILPVPRASGDRRAGRAVAVLRLSVPGIGPVTPGVIRAGTARRGARTAASTGAARRAGPAERRT</sequence>
<comment type="caution">
    <text evidence="2">The sequence shown here is derived from an EMBL/GenBank/DDBJ whole genome shotgun (WGS) entry which is preliminary data.</text>
</comment>
<organism evidence="2 3">
    <name type="scientific">Isoptericola chiayiensis</name>
    <dbReference type="NCBI Taxonomy" id="579446"/>
    <lineage>
        <taxon>Bacteria</taxon>
        <taxon>Bacillati</taxon>
        <taxon>Actinomycetota</taxon>
        <taxon>Actinomycetes</taxon>
        <taxon>Micrococcales</taxon>
        <taxon>Promicromonosporaceae</taxon>
        <taxon>Isoptericola</taxon>
    </lineage>
</organism>
<evidence type="ECO:0000313" key="3">
    <source>
        <dbReference type="Proteomes" id="UP001500956"/>
    </source>
</evidence>
<evidence type="ECO:0000313" key="2">
    <source>
        <dbReference type="EMBL" id="GAA4733546.1"/>
    </source>
</evidence>
<proteinExistence type="predicted"/>
<name>A0ABP8YP79_9MICO</name>
<evidence type="ECO:0000256" key="1">
    <source>
        <dbReference type="SAM" id="MobiDB-lite"/>
    </source>
</evidence>
<dbReference type="Proteomes" id="UP001500956">
    <property type="component" value="Unassembled WGS sequence"/>
</dbReference>
<feature type="compositionally biased region" description="Low complexity" evidence="1">
    <location>
        <begin position="83"/>
        <end position="103"/>
    </location>
</feature>
<keyword evidence="3" id="KW-1185">Reference proteome</keyword>
<gene>
    <name evidence="2" type="ORF">GCM10023216_27380</name>
</gene>
<accession>A0ABP8YP79</accession>